<dbReference type="OrthoDB" id="357845at2"/>
<name>H9UJ27_SPIAZ</name>
<evidence type="ECO:0000313" key="2">
    <source>
        <dbReference type="Proteomes" id="UP000007383"/>
    </source>
</evidence>
<dbReference type="RefSeq" id="WP_014455504.1">
    <property type="nucleotide sequence ID" value="NC_017098.1"/>
</dbReference>
<dbReference type="eggNOG" id="ENOG5032KM3">
    <property type="taxonomic scope" value="Bacteria"/>
</dbReference>
<dbReference type="HOGENOM" id="CLU_1214343_0_0_12"/>
<proteinExistence type="predicted"/>
<keyword evidence="2" id="KW-1185">Reference proteome</keyword>
<dbReference type="STRING" id="889378.Spiaf_1457"/>
<organism evidence="1 2">
    <name type="scientific">Spirochaeta africana (strain ATCC 700263 / DSM 8902 / Z-7692)</name>
    <dbReference type="NCBI Taxonomy" id="889378"/>
    <lineage>
        <taxon>Bacteria</taxon>
        <taxon>Pseudomonadati</taxon>
        <taxon>Spirochaetota</taxon>
        <taxon>Spirochaetia</taxon>
        <taxon>Spirochaetales</taxon>
        <taxon>Spirochaetaceae</taxon>
        <taxon>Spirochaeta</taxon>
    </lineage>
</organism>
<gene>
    <name evidence="1" type="ordered locus">Spiaf_1457</name>
</gene>
<dbReference type="InterPro" id="IPR019657">
    <property type="entry name" value="ComFB"/>
</dbReference>
<dbReference type="Pfam" id="PF10719">
    <property type="entry name" value="ComFB"/>
    <property type="match status" value="1"/>
</dbReference>
<accession>H9UJ27</accession>
<reference evidence="2" key="1">
    <citation type="journal article" date="2013" name="Stand. Genomic Sci.">
        <title>Complete genome sequence of the halophilic bacterium Spirochaeta africana type strain (Z-7692(T)) from the alkaline Lake Magadi in the East African Rift.</title>
        <authorList>
            <person name="Liolos K."/>
            <person name="Abt B."/>
            <person name="Scheuner C."/>
            <person name="Teshima H."/>
            <person name="Held B."/>
            <person name="Lapidus A."/>
            <person name="Nolan M."/>
            <person name="Lucas S."/>
            <person name="Deshpande S."/>
            <person name="Cheng J.F."/>
            <person name="Tapia R."/>
            <person name="Goodwin L.A."/>
            <person name="Pitluck S."/>
            <person name="Pagani I."/>
            <person name="Ivanova N."/>
            <person name="Mavromatis K."/>
            <person name="Mikhailova N."/>
            <person name="Huntemann M."/>
            <person name="Pati A."/>
            <person name="Chen A."/>
            <person name="Palaniappan K."/>
            <person name="Land M."/>
            <person name="Rohde M."/>
            <person name="Tindall B.J."/>
            <person name="Detter J.C."/>
            <person name="Goker M."/>
            <person name="Bristow J."/>
            <person name="Eisen J.A."/>
            <person name="Markowitz V."/>
            <person name="Hugenholtz P."/>
            <person name="Woyke T."/>
            <person name="Klenk H.P."/>
            <person name="Kyrpides N.C."/>
        </authorList>
    </citation>
    <scope>NUCLEOTIDE SEQUENCE</scope>
    <source>
        <strain evidence="2">ATCC 700263 / DSM 8902 / Z-7692</strain>
    </source>
</reference>
<evidence type="ECO:0000313" key="1">
    <source>
        <dbReference type="EMBL" id="AFG37520.1"/>
    </source>
</evidence>
<dbReference type="PATRIC" id="fig|889378.3.peg.1450"/>
<dbReference type="Proteomes" id="UP000007383">
    <property type="component" value="Chromosome"/>
</dbReference>
<dbReference type="KEGG" id="sfc:Spiaf_1457"/>
<protein>
    <submittedName>
        <fullName evidence="1">Late competence development protein ComFB</fullName>
    </submittedName>
</protein>
<dbReference type="EMBL" id="CP003282">
    <property type="protein sequence ID" value="AFG37520.1"/>
    <property type="molecule type" value="Genomic_DNA"/>
</dbReference>
<dbReference type="AlphaFoldDB" id="H9UJ27"/>
<sequence>MKVRNILEDEVFRVIKEIADEDQCSSSPHFATTDQCRVDAACYVLNRLPPRYVSSGRGQAYADTEFSLNPQLEADILSLVHEGLRRVTTIRRAYYTGDASSQTDMPALAYHFPVIKGRLLHGLSFEPVGDVEIELHIDGSKAAMIDQNWQNPYPVASQTNGSYAFWPRISAADSADTVREFACELQVLGERYEPLRHHFTLCLHPRVTKPEDLFGGPDHRVPDMYLLPEA</sequence>